<comment type="similarity">
    <text evidence="1">Belongs to the short-chain dehydrogenases/reductases (SDR) family.</text>
</comment>
<sequence length="259" mass="27120">MAKYTSKLQGSSVLIVGGTSGIGYGLAEALVEHGVEKLWISSSRAAKVDSAVQRLKTAYPEATTTTTITGLTCDLSDEATLEANVRNLISHIEKLDHIVFTAGDPLAPSQLSDVTVQSAVKVGMVRFFAPLMVAKYGSPLLTPGPASSITLTTGAAAEKPAEGWTVISSFASGLFGMVRGLALELRPVRVNLVSPGAVVTELWDALGPNKEAAMAEYAKKQATGRVGAVEDVVESYLFLMKDRNATGTVAKSDGGVFLM</sequence>
<dbReference type="Pfam" id="PF23441">
    <property type="entry name" value="SDR"/>
    <property type="match status" value="1"/>
</dbReference>
<dbReference type="InterPro" id="IPR051122">
    <property type="entry name" value="SDR_DHRS6-like"/>
</dbReference>
<evidence type="ECO:0000313" key="4">
    <source>
        <dbReference type="EMBL" id="EXJ85824.1"/>
    </source>
</evidence>
<dbReference type="SUPFAM" id="SSF51735">
    <property type="entry name" value="NAD(P)-binding Rossmann-fold domains"/>
    <property type="match status" value="1"/>
</dbReference>
<evidence type="ECO:0000313" key="5">
    <source>
        <dbReference type="Proteomes" id="UP000019484"/>
    </source>
</evidence>
<dbReference type="InterPro" id="IPR002347">
    <property type="entry name" value="SDR_fam"/>
</dbReference>
<dbReference type="OrthoDB" id="294295at2759"/>
<dbReference type="CDD" id="cd05233">
    <property type="entry name" value="SDR_c"/>
    <property type="match status" value="1"/>
</dbReference>
<dbReference type="PANTHER" id="PTHR43477:SF1">
    <property type="entry name" value="DIHYDROANTICAPSIN 7-DEHYDROGENASE"/>
    <property type="match status" value="1"/>
</dbReference>
<evidence type="ECO:0000256" key="1">
    <source>
        <dbReference type="ARBA" id="ARBA00006484"/>
    </source>
</evidence>
<dbReference type="Gene3D" id="3.40.50.720">
    <property type="entry name" value="NAD(P)-binding Rossmann-like Domain"/>
    <property type="match status" value="1"/>
</dbReference>
<keyword evidence="2" id="KW-0521">NADP</keyword>
<dbReference type="GeneID" id="19161061"/>
<protein>
    <submittedName>
        <fullName evidence="4">Uncharacterized protein</fullName>
    </submittedName>
</protein>
<dbReference type="RefSeq" id="XP_007725262.1">
    <property type="nucleotide sequence ID" value="XM_007727072.1"/>
</dbReference>
<dbReference type="eggNOG" id="KOG0725">
    <property type="taxonomic scope" value="Eukaryota"/>
</dbReference>
<dbReference type="HOGENOM" id="CLU_010194_15_2_1"/>
<dbReference type="Proteomes" id="UP000019484">
    <property type="component" value="Unassembled WGS sequence"/>
</dbReference>
<keyword evidence="5" id="KW-1185">Reference proteome</keyword>
<evidence type="ECO:0000256" key="3">
    <source>
        <dbReference type="ARBA" id="ARBA00023002"/>
    </source>
</evidence>
<accession>W9YU69</accession>
<dbReference type="AlphaFoldDB" id="W9YU69"/>
<dbReference type="STRING" id="1182541.W9YU69"/>
<dbReference type="InterPro" id="IPR057571">
    <property type="entry name" value="SDR_PhqE-like"/>
</dbReference>
<evidence type="ECO:0000256" key="2">
    <source>
        <dbReference type="ARBA" id="ARBA00022857"/>
    </source>
</evidence>
<reference evidence="4 5" key="1">
    <citation type="submission" date="2013-03" db="EMBL/GenBank/DDBJ databases">
        <title>The Genome Sequence of Capronia coronata CBS 617.96.</title>
        <authorList>
            <consortium name="The Broad Institute Genomics Platform"/>
            <person name="Cuomo C."/>
            <person name="de Hoog S."/>
            <person name="Gorbushina A."/>
            <person name="Walker B."/>
            <person name="Young S.K."/>
            <person name="Zeng Q."/>
            <person name="Gargeya S."/>
            <person name="Fitzgerald M."/>
            <person name="Haas B."/>
            <person name="Abouelleil A."/>
            <person name="Allen A.W."/>
            <person name="Alvarado L."/>
            <person name="Arachchi H.M."/>
            <person name="Berlin A.M."/>
            <person name="Chapman S.B."/>
            <person name="Gainer-Dewar J."/>
            <person name="Goldberg J."/>
            <person name="Griggs A."/>
            <person name="Gujja S."/>
            <person name="Hansen M."/>
            <person name="Howarth C."/>
            <person name="Imamovic A."/>
            <person name="Ireland A."/>
            <person name="Larimer J."/>
            <person name="McCowan C."/>
            <person name="Murphy C."/>
            <person name="Pearson M."/>
            <person name="Poon T.W."/>
            <person name="Priest M."/>
            <person name="Roberts A."/>
            <person name="Saif S."/>
            <person name="Shea T."/>
            <person name="Sisk P."/>
            <person name="Sykes S."/>
            <person name="Wortman J."/>
            <person name="Nusbaum C."/>
            <person name="Birren B."/>
        </authorList>
    </citation>
    <scope>NUCLEOTIDE SEQUENCE [LARGE SCALE GENOMIC DNA]</scope>
    <source>
        <strain evidence="4 5">CBS 617.96</strain>
    </source>
</reference>
<dbReference type="EMBL" id="AMWN01000005">
    <property type="protein sequence ID" value="EXJ85824.1"/>
    <property type="molecule type" value="Genomic_DNA"/>
</dbReference>
<dbReference type="GO" id="GO:0016491">
    <property type="term" value="F:oxidoreductase activity"/>
    <property type="evidence" value="ECO:0007669"/>
    <property type="project" value="UniProtKB-KW"/>
</dbReference>
<proteinExistence type="inferred from homology"/>
<dbReference type="PANTHER" id="PTHR43477">
    <property type="entry name" value="DIHYDROANTICAPSIN 7-DEHYDROGENASE"/>
    <property type="match status" value="1"/>
</dbReference>
<organism evidence="4 5">
    <name type="scientific">Capronia coronata CBS 617.96</name>
    <dbReference type="NCBI Taxonomy" id="1182541"/>
    <lineage>
        <taxon>Eukaryota</taxon>
        <taxon>Fungi</taxon>
        <taxon>Dikarya</taxon>
        <taxon>Ascomycota</taxon>
        <taxon>Pezizomycotina</taxon>
        <taxon>Eurotiomycetes</taxon>
        <taxon>Chaetothyriomycetidae</taxon>
        <taxon>Chaetothyriales</taxon>
        <taxon>Herpotrichiellaceae</taxon>
        <taxon>Capronia</taxon>
    </lineage>
</organism>
<gene>
    <name evidence="4" type="ORF">A1O1_06193</name>
</gene>
<name>W9YU69_9EURO</name>
<dbReference type="PRINTS" id="PR00081">
    <property type="entry name" value="GDHRDH"/>
</dbReference>
<comment type="caution">
    <text evidence="4">The sequence shown here is derived from an EMBL/GenBank/DDBJ whole genome shotgun (WGS) entry which is preliminary data.</text>
</comment>
<dbReference type="InterPro" id="IPR036291">
    <property type="entry name" value="NAD(P)-bd_dom_sf"/>
</dbReference>
<keyword evidence="3" id="KW-0560">Oxidoreductase</keyword>